<reference evidence="2" key="1">
    <citation type="submission" date="2022-11" db="UniProtKB">
        <authorList>
            <consortium name="WormBaseParasite"/>
        </authorList>
    </citation>
    <scope>IDENTIFICATION</scope>
</reference>
<dbReference type="AlphaFoldDB" id="A0A914QWM9"/>
<dbReference type="WBParaSite" id="PDA_v2.g8660.t1">
    <property type="protein sequence ID" value="PDA_v2.g8660.t1"/>
    <property type="gene ID" value="PDA_v2.g8660"/>
</dbReference>
<sequence>MLNIKCIPEKDYIAYIDGFGETLFIVVIDLKTQEIVSGKRVPASLEFVQKIPILFDKNIKAVILNIFLSSSFSNNLEFCKAIRKNFDEINLSYFFVSDICYAFTASLINENIISKFDETITFIGIFSCSFTVSNCKFTKVGYEIISSETLIYDEKDGVNALYEKILQSSNSSKIVATTPLSIGLPIFNALKEKVLKMPNFIAYELGGTRKSAPKFACEIYKWLIDNSYIKYYIIPTSTRYYFLQTFGGGKFINGKLLFGSDTVLPHKRTFNLPRWNFGFHITYGDETEGGRTILQKLELGSECHYHKITVFVDINNFPTVRCESVLSEQILNLPQKLTQTISEKYPVIIFCDNISLICIFNPQKNQYEFLDTWNDIYGRDLVISFDEKKPKYFEKAAEVFKLKPTFVVYDLLHILSIPPNELLAYKGASHWGFTVTKDIDNPILLEFDDYNAPKTAATPILLMAMLLKQHIKAITTKTGTKPKQLAYCYFNLNEDKNLVNDSIGEALKLLKIDVIKQIRELL</sequence>
<dbReference type="Proteomes" id="UP000887578">
    <property type="component" value="Unplaced"/>
</dbReference>
<evidence type="ECO:0000313" key="1">
    <source>
        <dbReference type="Proteomes" id="UP000887578"/>
    </source>
</evidence>
<accession>A0A914QWM9</accession>
<keyword evidence="1" id="KW-1185">Reference proteome</keyword>
<proteinExistence type="predicted"/>
<name>A0A914QWM9_9BILA</name>
<organism evidence="1 2">
    <name type="scientific">Panagrolaimus davidi</name>
    <dbReference type="NCBI Taxonomy" id="227884"/>
    <lineage>
        <taxon>Eukaryota</taxon>
        <taxon>Metazoa</taxon>
        <taxon>Ecdysozoa</taxon>
        <taxon>Nematoda</taxon>
        <taxon>Chromadorea</taxon>
        <taxon>Rhabditida</taxon>
        <taxon>Tylenchina</taxon>
        <taxon>Panagrolaimomorpha</taxon>
        <taxon>Panagrolaimoidea</taxon>
        <taxon>Panagrolaimidae</taxon>
        <taxon>Panagrolaimus</taxon>
    </lineage>
</organism>
<protein>
    <submittedName>
        <fullName evidence="2">Uncharacterized protein</fullName>
    </submittedName>
</protein>
<evidence type="ECO:0000313" key="2">
    <source>
        <dbReference type="WBParaSite" id="PDA_v2.g8660.t1"/>
    </source>
</evidence>